<comment type="function">
    <text evidence="8">Involved in the transmission of sensory signals from the chemoreceptors to the flagellar motors. CheA is autophosphorylated; it can transfer its phosphate group to either CheB or CheY.</text>
</comment>
<feature type="modified residue" description="Phosphohistidine" evidence="9">
    <location>
        <position position="451"/>
    </location>
</feature>
<dbReference type="SUPFAM" id="SSF47226">
    <property type="entry name" value="Histidine-containing phosphotransfer domain, HPT domain"/>
    <property type="match status" value="1"/>
</dbReference>
<sequence length="712" mass="81423">MAELALNAEQQKKRFEWASSLKKYQEIIISIVLFLIFNLSILLLNYYQSFKVADSANAINIASQQSGLIQDIAKNLTDISLAIANKDEDRIDTQELKKEIFKQFNALSASKKRFGEVLDVLQNGGSLFSLDGEQLKVAAIEIPSARKNLERVREIWMPFQGMIDHFINDYQNNNIQSNVVTFATDYARIYTTRLLLELDDVSTALQVQAESQAKFIQLIQIIGIIIALSIFFFIVFRSLRALLQSDVALAKSRRETTEIMDTITEGLFLIDENYVIGEQQSRKLRDIFPIRNLTGRKLDDVLHDLIGETDIINVRRFIKQLFNRKTRENLIGDLNPLRRLVIKDNNDESERYLRFNFTRSYEGKKIVHALVSISDITESVEMEQRLEKERKQNEAQFDMLMKLLKIEPNILASFMKNAERMSDKINEILQKKGNTLDILEKKNQMIFREVHSFKGEASALQLTGFVDIAEEMENHLKLLSNKPNITGNDFLRITILLEEFFRLTTELNGIRTRLLDMHFSVGNNAQSNANSLEITLKNFAQQIAERNHKKVKITIQGFENVLFSDDVQHRLKEIIIQMLRNAIVHGIEIPQERIAKGKEEIGHIIISLTEKADSYQVTIQDDGAGIDKEAIRARLIEKGICSPIAAENLDEKTLFRAIFLPGFSTQVESTEDAGRGVGMDVVKDRIKSLGGKMQIQSKTGECTRFDFMFPSA</sequence>
<protein>
    <recommendedName>
        <fullName evidence="3">Chemotaxis protein CheA</fullName>
        <ecNumber evidence="2">2.7.13.3</ecNumber>
    </recommendedName>
</protein>
<dbReference type="PANTHER" id="PTHR43395">
    <property type="entry name" value="SENSOR HISTIDINE KINASE CHEA"/>
    <property type="match status" value="1"/>
</dbReference>
<evidence type="ECO:0000256" key="10">
    <source>
        <dbReference type="SAM" id="Phobius"/>
    </source>
</evidence>
<dbReference type="SMART" id="SM00387">
    <property type="entry name" value="HATPase_c"/>
    <property type="match status" value="1"/>
</dbReference>
<gene>
    <name evidence="13" type="primary">cheA_1</name>
    <name evidence="13" type="ORF">NCTC13337_01097</name>
</gene>
<dbReference type="PROSITE" id="PS50109">
    <property type="entry name" value="HIS_KIN"/>
    <property type="match status" value="1"/>
</dbReference>
<keyword evidence="10" id="KW-1133">Transmembrane helix</keyword>
<organism evidence="13 14">
    <name type="scientific">Suttonella ornithocola</name>
    <dbReference type="NCBI Taxonomy" id="279832"/>
    <lineage>
        <taxon>Bacteria</taxon>
        <taxon>Pseudomonadati</taxon>
        <taxon>Pseudomonadota</taxon>
        <taxon>Gammaproteobacteria</taxon>
        <taxon>Cardiobacteriales</taxon>
        <taxon>Cardiobacteriaceae</taxon>
        <taxon>Suttonella</taxon>
    </lineage>
</organism>
<feature type="transmembrane region" description="Helical" evidence="10">
    <location>
        <begin position="215"/>
        <end position="236"/>
    </location>
</feature>
<dbReference type="InterPro" id="IPR036890">
    <property type="entry name" value="HATPase_C_sf"/>
</dbReference>
<name>A0A380MUP9_9GAMM</name>
<dbReference type="PRINTS" id="PR00344">
    <property type="entry name" value="BCTRLSENSOR"/>
</dbReference>
<dbReference type="GO" id="GO:0000155">
    <property type="term" value="F:phosphorelay sensor kinase activity"/>
    <property type="evidence" value="ECO:0007669"/>
    <property type="project" value="UniProtKB-ARBA"/>
</dbReference>
<evidence type="ECO:0000259" key="11">
    <source>
        <dbReference type="PROSITE" id="PS50109"/>
    </source>
</evidence>
<dbReference type="InterPro" id="IPR036641">
    <property type="entry name" value="HPT_dom_sf"/>
</dbReference>
<dbReference type="PANTHER" id="PTHR43395:SF10">
    <property type="entry name" value="CHEMOTAXIS PROTEIN CHEA"/>
    <property type="match status" value="1"/>
</dbReference>
<evidence type="ECO:0000256" key="2">
    <source>
        <dbReference type="ARBA" id="ARBA00012438"/>
    </source>
</evidence>
<keyword evidence="10" id="KW-0472">Membrane</keyword>
<feature type="domain" description="HPt" evidence="12">
    <location>
        <begin position="403"/>
        <end position="510"/>
    </location>
</feature>
<dbReference type="Gene3D" id="3.30.565.10">
    <property type="entry name" value="Histidine kinase-like ATPase, C-terminal domain"/>
    <property type="match status" value="1"/>
</dbReference>
<evidence type="ECO:0000259" key="12">
    <source>
        <dbReference type="PROSITE" id="PS50894"/>
    </source>
</evidence>
<dbReference type="Pfam" id="PF02518">
    <property type="entry name" value="HATPase_c"/>
    <property type="match status" value="1"/>
</dbReference>
<dbReference type="InterPro" id="IPR005467">
    <property type="entry name" value="His_kinase_dom"/>
</dbReference>
<keyword evidence="7" id="KW-0902">Two-component regulatory system</keyword>
<evidence type="ECO:0000256" key="7">
    <source>
        <dbReference type="ARBA" id="ARBA00023012"/>
    </source>
</evidence>
<evidence type="ECO:0000313" key="14">
    <source>
        <dbReference type="Proteomes" id="UP000254601"/>
    </source>
</evidence>
<evidence type="ECO:0000313" key="13">
    <source>
        <dbReference type="EMBL" id="SUO95087.1"/>
    </source>
</evidence>
<evidence type="ECO:0000256" key="8">
    <source>
        <dbReference type="ARBA" id="ARBA00035100"/>
    </source>
</evidence>
<dbReference type="Gene3D" id="3.30.450.20">
    <property type="entry name" value="PAS domain"/>
    <property type="match status" value="1"/>
</dbReference>
<dbReference type="InterPro" id="IPR008207">
    <property type="entry name" value="Sig_transdc_His_kin_Hpt_dom"/>
</dbReference>
<evidence type="ECO:0000256" key="1">
    <source>
        <dbReference type="ARBA" id="ARBA00000085"/>
    </source>
</evidence>
<dbReference type="FunFam" id="3.30.565.10:FF:000016">
    <property type="entry name" value="Chemotaxis protein CheA, putative"/>
    <property type="match status" value="1"/>
</dbReference>
<proteinExistence type="predicted"/>
<dbReference type="InterPro" id="IPR051315">
    <property type="entry name" value="Bact_Chemotaxis_CheA"/>
</dbReference>
<dbReference type="InterPro" id="IPR003594">
    <property type="entry name" value="HATPase_dom"/>
</dbReference>
<dbReference type="RefSeq" id="WP_072576145.1">
    <property type="nucleotide sequence ID" value="NZ_LWHB01000053.1"/>
</dbReference>
<evidence type="ECO:0000256" key="4">
    <source>
        <dbReference type="ARBA" id="ARBA00022553"/>
    </source>
</evidence>
<evidence type="ECO:0000256" key="5">
    <source>
        <dbReference type="ARBA" id="ARBA00022679"/>
    </source>
</evidence>
<keyword evidence="5 13" id="KW-0808">Transferase</keyword>
<evidence type="ECO:0000256" key="3">
    <source>
        <dbReference type="ARBA" id="ARBA00021495"/>
    </source>
</evidence>
<dbReference type="AlphaFoldDB" id="A0A380MUP9"/>
<dbReference type="InterPro" id="IPR004358">
    <property type="entry name" value="Sig_transdc_His_kin-like_C"/>
</dbReference>
<comment type="catalytic activity">
    <reaction evidence="1">
        <text>ATP + protein L-histidine = ADP + protein N-phospho-L-histidine.</text>
        <dbReference type="EC" id="2.7.13.3"/>
    </reaction>
</comment>
<keyword evidence="10" id="KW-0812">Transmembrane</keyword>
<keyword evidence="4 9" id="KW-0597">Phosphoprotein</keyword>
<dbReference type="PROSITE" id="PS50894">
    <property type="entry name" value="HPT"/>
    <property type="match status" value="1"/>
</dbReference>
<dbReference type="OrthoDB" id="9803176at2"/>
<evidence type="ECO:0000256" key="6">
    <source>
        <dbReference type="ARBA" id="ARBA00022777"/>
    </source>
</evidence>
<dbReference type="SUPFAM" id="SSF55874">
    <property type="entry name" value="ATPase domain of HSP90 chaperone/DNA topoisomerase II/histidine kinase"/>
    <property type="match status" value="1"/>
</dbReference>
<accession>A0A380MUP9</accession>
<keyword evidence="6" id="KW-0418">Kinase</keyword>
<evidence type="ECO:0000256" key="9">
    <source>
        <dbReference type="PROSITE-ProRule" id="PRU00110"/>
    </source>
</evidence>
<dbReference type="Pfam" id="PF01627">
    <property type="entry name" value="Hpt"/>
    <property type="match status" value="1"/>
</dbReference>
<dbReference type="Gene3D" id="1.20.120.160">
    <property type="entry name" value="HPT domain"/>
    <property type="match status" value="1"/>
</dbReference>
<keyword evidence="14" id="KW-1185">Reference proteome</keyword>
<reference evidence="13 14" key="1">
    <citation type="submission" date="2018-06" db="EMBL/GenBank/DDBJ databases">
        <authorList>
            <consortium name="Pathogen Informatics"/>
            <person name="Doyle S."/>
        </authorList>
    </citation>
    <scope>NUCLEOTIDE SEQUENCE [LARGE SCALE GENOMIC DNA]</scope>
    <source>
        <strain evidence="13 14">NCTC13337</strain>
    </source>
</reference>
<dbReference type="Proteomes" id="UP000254601">
    <property type="component" value="Unassembled WGS sequence"/>
</dbReference>
<feature type="transmembrane region" description="Helical" evidence="10">
    <location>
        <begin position="27"/>
        <end position="47"/>
    </location>
</feature>
<feature type="domain" description="Histidine kinase" evidence="11">
    <location>
        <begin position="467"/>
        <end position="712"/>
    </location>
</feature>
<dbReference type="EMBL" id="UHIC01000001">
    <property type="protein sequence ID" value="SUO95087.1"/>
    <property type="molecule type" value="Genomic_DNA"/>
</dbReference>
<dbReference type="EC" id="2.7.13.3" evidence="2"/>